<dbReference type="GO" id="GO:0016020">
    <property type="term" value="C:membrane"/>
    <property type="evidence" value="ECO:0007669"/>
    <property type="project" value="InterPro"/>
</dbReference>
<keyword evidence="1 2" id="KW-0807">Transducer</keyword>
<organism evidence="4 5">
    <name type="scientific">Sphingomonas chungangi</name>
    <dbReference type="NCBI Taxonomy" id="2683589"/>
    <lineage>
        <taxon>Bacteria</taxon>
        <taxon>Pseudomonadati</taxon>
        <taxon>Pseudomonadota</taxon>
        <taxon>Alphaproteobacteria</taxon>
        <taxon>Sphingomonadales</taxon>
        <taxon>Sphingomonadaceae</taxon>
        <taxon>Sphingomonas</taxon>
    </lineage>
</organism>
<evidence type="ECO:0000256" key="1">
    <source>
        <dbReference type="ARBA" id="ARBA00023224"/>
    </source>
</evidence>
<name>A0A838LB06_9SPHN</name>
<dbReference type="Pfam" id="PF00015">
    <property type="entry name" value="MCPsignal"/>
    <property type="match status" value="1"/>
</dbReference>
<proteinExistence type="predicted"/>
<dbReference type="GO" id="GO:0007165">
    <property type="term" value="P:signal transduction"/>
    <property type="evidence" value="ECO:0007669"/>
    <property type="project" value="UniProtKB-KW"/>
</dbReference>
<dbReference type="SMART" id="SM00283">
    <property type="entry name" value="MA"/>
    <property type="match status" value="1"/>
</dbReference>
<dbReference type="EMBL" id="JACEIB010000027">
    <property type="protein sequence ID" value="MBA2936394.1"/>
    <property type="molecule type" value="Genomic_DNA"/>
</dbReference>
<dbReference type="Gene3D" id="1.10.287.950">
    <property type="entry name" value="Methyl-accepting chemotaxis protein"/>
    <property type="match status" value="1"/>
</dbReference>
<evidence type="ECO:0000313" key="5">
    <source>
        <dbReference type="Proteomes" id="UP000570166"/>
    </source>
</evidence>
<accession>A0A838LB06</accession>
<dbReference type="AlphaFoldDB" id="A0A838LB06"/>
<dbReference type="PANTHER" id="PTHR32089:SF112">
    <property type="entry name" value="LYSOZYME-LIKE PROTEIN-RELATED"/>
    <property type="match status" value="1"/>
</dbReference>
<evidence type="ECO:0000256" key="2">
    <source>
        <dbReference type="PROSITE-ProRule" id="PRU00284"/>
    </source>
</evidence>
<dbReference type="PANTHER" id="PTHR32089">
    <property type="entry name" value="METHYL-ACCEPTING CHEMOTAXIS PROTEIN MCPB"/>
    <property type="match status" value="1"/>
</dbReference>
<comment type="caution">
    <text evidence="4">The sequence shown here is derived from an EMBL/GenBank/DDBJ whole genome shotgun (WGS) entry which is preliminary data.</text>
</comment>
<evidence type="ECO:0000313" key="4">
    <source>
        <dbReference type="EMBL" id="MBA2936394.1"/>
    </source>
</evidence>
<dbReference type="Proteomes" id="UP000570166">
    <property type="component" value="Unassembled WGS sequence"/>
</dbReference>
<evidence type="ECO:0000259" key="3">
    <source>
        <dbReference type="PROSITE" id="PS50111"/>
    </source>
</evidence>
<dbReference type="SUPFAM" id="SSF58104">
    <property type="entry name" value="Methyl-accepting chemotaxis protein (MCP) signaling domain"/>
    <property type="match status" value="1"/>
</dbReference>
<dbReference type="InterPro" id="IPR004089">
    <property type="entry name" value="MCPsignal_dom"/>
</dbReference>
<protein>
    <submittedName>
        <fullName evidence="4">Chemotaxis protein</fullName>
    </submittedName>
</protein>
<dbReference type="PROSITE" id="PS50111">
    <property type="entry name" value="CHEMOTAXIS_TRANSDUC_2"/>
    <property type="match status" value="1"/>
</dbReference>
<feature type="domain" description="Methyl-accepting transducer" evidence="3">
    <location>
        <begin position="18"/>
        <end position="265"/>
    </location>
</feature>
<sequence length="464" mass="49489">MDNGPTQLANTVRKAAKLSGDLGIRTLDLQANIAALAERVTEQAATVERIGLDTDRLERDQQAVSIAAREAKEKASAASTVIDDSTRRLSAANANVVELIDQVSQIHAGLGSFNAALASVAQVTEAISRITSQVNLLALNATIEAARAGDAGRGFAVVAQEVKKLALETASATQKIDQAVKGLTVEADVMLHRIESGVDKARAAHTGTRQIEAMTAEVGGLMQGLSGDTDAVARSMESIVGSVSGVRHGIGALGDTSSDNATDLNQLSRLLSSVSDDTNALLQYIAESAVDIPDSPYIRFATDMAADIATKIEGAIAEGRVTLAEVMSENYRPIVGSHPQKYDHPIVPFVVPAARPHQEAARRLPGFFGLTVTDRNAFGPVAMPERSQPERQDKAWNEEYSRHQQIFAFADTVQQCKTTQPFLIKAYRRPIASGGVMLLKQVIASIHVGGRHWGILQLAYQDQG</sequence>
<reference evidence="4 5" key="1">
    <citation type="submission" date="2020-07" db="EMBL/GenBank/DDBJ databases">
        <authorList>
            <person name="Sun Q."/>
        </authorList>
    </citation>
    <scope>NUCLEOTIDE SEQUENCE [LARGE SCALE GENOMIC DNA]</scope>
    <source>
        <strain evidence="4 5">CGMCC 1.13654</strain>
    </source>
</reference>
<keyword evidence="5" id="KW-1185">Reference proteome</keyword>
<gene>
    <name evidence="4" type="ORF">HZF05_20115</name>
</gene>